<feature type="region of interest" description="Disordered" evidence="1">
    <location>
        <begin position="1"/>
        <end position="93"/>
    </location>
</feature>
<keyword evidence="3" id="KW-1185">Reference proteome</keyword>
<name>A0A3P7LDK9_DIBLA</name>
<dbReference type="AlphaFoldDB" id="A0A3P7LDK9"/>
<reference evidence="2 3" key="1">
    <citation type="submission" date="2018-11" db="EMBL/GenBank/DDBJ databases">
        <authorList>
            <consortium name="Pathogen Informatics"/>
        </authorList>
    </citation>
    <scope>NUCLEOTIDE SEQUENCE [LARGE SCALE GENOMIC DNA]</scope>
</reference>
<feature type="compositionally biased region" description="Polar residues" evidence="1">
    <location>
        <begin position="62"/>
        <end position="80"/>
    </location>
</feature>
<gene>
    <name evidence="2" type="ORF">DILT_LOCUS10725</name>
</gene>
<dbReference type="EMBL" id="UYRU01060700">
    <property type="protein sequence ID" value="VDN14894.1"/>
    <property type="molecule type" value="Genomic_DNA"/>
</dbReference>
<protein>
    <submittedName>
        <fullName evidence="2">Uncharacterized protein</fullName>
    </submittedName>
</protein>
<evidence type="ECO:0000256" key="1">
    <source>
        <dbReference type="SAM" id="MobiDB-lite"/>
    </source>
</evidence>
<proteinExistence type="predicted"/>
<evidence type="ECO:0000313" key="2">
    <source>
        <dbReference type="EMBL" id="VDN14894.1"/>
    </source>
</evidence>
<organism evidence="2 3">
    <name type="scientific">Dibothriocephalus latus</name>
    <name type="common">Fish tapeworm</name>
    <name type="synonym">Diphyllobothrium latum</name>
    <dbReference type="NCBI Taxonomy" id="60516"/>
    <lineage>
        <taxon>Eukaryota</taxon>
        <taxon>Metazoa</taxon>
        <taxon>Spiralia</taxon>
        <taxon>Lophotrochozoa</taxon>
        <taxon>Platyhelminthes</taxon>
        <taxon>Cestoda</taxon>
        <taxon>Eucestoda</taxon>
        <taxon>Diphyllobothriidea</taxon>
        <taxon>Diphyllobothriidae</taxon>
        <taxon>Dibothriocephalus</taxon>
    </lineage>
</organism>
<sequence length="153" mass="16496">MSWAVYLMPDGDGTERSPSTAAVAAEEPFHSTPTPQPEGADKEQRLSFAPTQSEVDSRRQLAASNGFSAGSADHASSMSTGEVDRDDEEEEVDENMRVYSVLVPKIDNSLGLSIVAARVSHTTLHSASADTPKHILDCRVDEQIPFTQIPTLP</sequence>
<feature type="compositionally biased region" description="Acidic residues" evidence="1">
    <location>
        <begin position="84"/>
        <end position="93"/>
    </location>
</feature>
<evidence type="ECO:0000313" key="3">
    <source>
        <dbReference type="Proteomes" id="UP000281553"/>
    </source>
</evidence>
<dbReference type="Proteomes" id="UP000281553">
    <property type="component" value="Unassembled WGS sequence"/>
</dbReference>
<accession>A0A3P7LDK9</accession>